<evidence type="ECO:0000313" key="2">
    <source>
        <dbReference type="Proteomes" id="UP000281391"/>
    </source>
</evidence>
<sequence length="152" mass="16972">MDTVEELGGTYFYAGRYNLRASELFFMIFCEETATQLGIEDIAAVAFIHAGRNISPTRGKFRTAIPDTSLASRQARKVFGNRMFPLGLKMPSVIGGYPPSTLRLRMVRKMGTFVGRAVPVLGWVILAKDITEISFRSTVKYNNIARGADKLW</sequence>
<dbReference type="InterPro" id="IPR058522">
    <property type="entry name" value="DUF8209"/>
</dbReference>
<dbReference type="AlphaFoldDB" id="A0A3S4EFF3"/>
<dbReference type="EMBL" id="LR134117">
    <property type="protein sequence ID" value="VDZ62118.1"/>
    <property type="molecule type" value="Genomic_DNA"/>
</dbReference>
<reference evidence="1 2" key="1">
    <citation type="submission" date="2018-12" db="EMBL/GenBank/DDBJ databases">
        <authorList>
            <consortium name="Pathogen Informatics"/>
        </authorList>
    </citation>
    <scope>NUCLEOTIDE SEQUENCE [LARGE SCALE GENOMIC DNA]</scope>
    <source>
        <strain evidence="1 2">NCTC11214</strain>
    </source>
</reference>
<gene>
    <name evidence="1" type="ORF">NCTC11214_03999</name>
</gene>
<protein>
    <recommendedName>
        <fullName evidence="3">Phage membrane protein</fullName>
    </recommendedName>
</protein>
<accession>A0A3S4EFF3</accession>
<dbReference type="InterPro" id="IPR058064">
    <property type="entry name" value="STM2901-like"/>
</dbReference>
<evidence type="ECO:0008006" key="3">
    <source>
        <dbReference type="Google" id="ProtNLM"/>
    </source>
</evidence>
<dbReference type="KEGG" id="sof:NCTC11214_03999"/>
<organism evidence="1 2">
    <name type="scientific">Serratia odorifera</name>
    <dbReference type="NCBI Taxonomy" id="618"/>
    <lineage>
        <taxon>Bacteria</taxon>
        <taxon>Pseudomonadati</taxon>
        <taxon>Pseudomonadota</taxon>
        <taxon>Gammaproteobacteria</taxon>
        <taxon>Enterobacterales</taxon>
        <taxon>Yersiniaceae</taxon>
        <taxon>Serratia</taxon>
    </lineage>
</organism>
<evidence type="ECO:0000313" key="1">
    <source>
        <dbReference type="EMBL" id="VDZ62118.1"/>
    </source>
</evidence>
<dbReference type="Pfam" id="PF26636">
    <property type="entry name" value="DUF8209"/>
    <property type="match status" value="1"/>
</dbReference>
<dbReference type="Proteomes" id="UP000281391">
    <property type="component" value="Chromosome"/>
</dbReference>
<name>A0A3S4EFF3_SEROD</name>
<dbReference type="NCBIfam" id="NF045926">
    <property type="entry name" value="STM2901_fam"/>
    <property type="match status" value="1"/>
</dbReference>
<dbReference type="RefSeq" id="WP_004961899.1">
    <property type="nucleotide sequence ID" value="NZ_JAEKCK010000002.1"/>
</dbReference>
<proteinExistence type="predicted"/>